<sequence>MAAKRSKYDSYDDESKGKLQKVFKPLLIALAIVIGICLLCLAFEAAGLFPGSLLNRFAVSSFLSDQYGGEIVSFERYDQESGNYIYKCTVDGKPCEIGAKGFKIRYDGYYNDYGRNVYFEGVVENDLSAFLNQRWAEKYTDNTASWTCTIDIPLSDSAYPSAQTEDTEENEELIKAALKTYGGSLCFTVEVRGTELSMDDYKGVVYRAVDILQQEMDNRPQSMQMYYYRQNAEEPVLQYESTVQTFQFNYNENGIRRATDLHRYVEVPSELKTKANIYYTVKRIFLIVVSGTVIALSVLWCVRRYRKHKRYKNSGV</sequence>
<evidence type="ECO:0000313" key="3">
    <source>
        <dbReference type="Proteomes" id="UP000824089"/>
    </source>
</evidence>
<reference evidence="2" key="2">
    <citation type="journal article" date="2021" name="PeerJ">
        <title>Extensive microbial diversity within the chicken gut microbiome revealed by metagenomics and culture.</title>
        <authorList>
            <person name="Gilroy R."/>
            <person name="Ravi A."/>
            <person name="Getino M."/>
            <person name="Pursley I."/>
            <person name="Horton D.L."/>
            <person name="Alikhan N.F."/>
            <person name="Baker D."/>
            <person name="Gharbi K."/>
            <person name="Hall N."/>
            <person name="Watson M."/>
            <person name="Adriaenssens E.M."/>
            <person name="Foster-Nyarko E."/>
            <person name="Jarju S."/>
            <person name="Secka A."/>
            <person name="Antonio M."/>
            <person name="Oren A."/>
            <person name="Chaudhuri R.R."/>
            <person name="La Ragione R."/>
            <person name="Hildebrand F."/>
            <person name="Pallen M.J."/>
        </authorList>
    </citation>
    <scope>NUCLEOTIDE SEQUENCE</scope>
    <source>
        <strain evidence="2">CHK195-4489</strain>
    </source>
</reference>
<evidence type="ECO:0000256" key="1">
    <source>
        <dbReference type="SAM" id="Phobius"/>
    </source>
</evidence>
<accession>A0A9D1I894</accession>
<proteinExistence type="predicted"/>
<feature type="transmembrane region" description="Helical" evidence="1">
    <location>
        <begin position="26"/>
        <end position="49"/>
    </location>
</feature>
<dbReference type="EMBL" id="DVMM01000013">
    <property type="protein sequence ID" value="HIU28795.1"/>
    <property type="molecule type" value="Genomic_DNA"/>
</dbReference>
<gene>
    <name evidence="2" type="ORF">IAD50_00700</name>
</gene>
<evidence type="ECO:0000313" key="2">
    <source>
        <dbReference type="EMBL" id="HIU28795.1"/>
    </source>
</evidence>
<dbReference type="Proteomes" id="UP000824089">
    <property type="component" value="Unassembled WGS sequence"/>
</dbReference>
<comment type="caution">
    <text evidence="2">The sequence shown here is derived from an EMBL/GenBank/DDBJ whole genome shotgun (WGS) entry which is preliminary data.</text>
</comment>
<dbReference type="AlphaFoldDB" id="A0A9D1I894"/>
<feature type="transmembrane region" description="Helical" evidence="1">
    <location>
        <begin position="284"/>
        <end position="302"/>
    </location>
</feature>
<keyword evidence="1" id="KW-1133">Transmembrane helix</keyword>
<name>A0A9D1I894_9CLOT</name>
<reference evidence="2" key="1">
    <citation type="submission" date="2020-10" db="EMBL/GenBank/DDBJ databases">
        <authorList>
            <person name="Gilroy R."/>
        </authorList>
    </citation>
    <scope>NUCLEOTIDE SEQUENCE</scope>
    <source>
        <strain evidence="2">CHK195-4489</strain>
    </source>
</reference>
<keyword evidence="1" id="KW-0812">Transmembrane</keyword>
<protein>
    <submittedName>
        <fullName evidence="2">Uncharacterized protein</fullName>
    </submittedName>
</protein>
<organism evidence="2 3">
    <name type="scientific">Candidatus Egerieisoma faecipullorum</name>
    <dbReference type="NCBI Taxonomy" id="2840963"/>
    <lineage>
        <taxon>Bacteria</taxon>
        <taxon>Bacillati</taxon>
        <taxon>Bacillota</taxon>
        <taxon>Clostridia</taxon>
        <taxon>Eubacteriales</taxon>
        <taxon>Clostridiaceae</taxon>
        <taxon>Clostridiaceae incertae sedis</taxon>
        <taxon>Candidatus Egerieisoma</taxon>
    </lineage>
</organism>
<keyword evidence="1" id="KW-0472">Membrane</keyword>